<feature type="domain" description="PAS" evidence="1">
    <location>
        <begin position="4"/>
        <end position="55"/>
    </location>
</feature>
<evidence type="ECO:0000313" key="2">
    <source>
        <dbReference type="EMBL" id="AXX92752.1"/>
    </source>
</evidence>
<evidence type="ECO:0000259" key="1">
    <source>
        <dbReference type="PROSITE" id="PS50112"/>
    </source>
</evidence>
<dbReference type="AlphaFoldDB" id="A0A2G1DLE8"/>
<reference evidence="2 5" key="2">
    <citation type="submission" date="2018-08" db="EMBL/GenBank/DDBJ databases">
        <title>Complete genome of the Arcobacter molluscorum type strain LMG 25693.</title>
        <authorList>
            <person name="Miller W.G."/>
            <person name="Yee E."/>
            <person name="Bono J.L."/>
        </authorList>
    </citation>
    <scope>NUCLEOTIDE SEQUENCE [LARGE SCALE GENOMIC DNA]</scope>
    <source>
        <strain evidence="2 5">CECT 7696</strain>
    </source>
</reference>
<dbReference type="InterPro" id="IPR000014">
    <property type="entry name" value="PAS"/>
</dbReference>
<protein>
    <submittedName>
        <fullName evidence="2">PAS sensor-containing signal transduction protein</fullName>
    </submittedName>
</protein>
<dbReference type="EMBL" id="CP032098">
    <property type="protein sequence ID" value="AXX92752.1"/>
    <property type="molecule type" value="Genomic_DNA"/>
</dbReference>
<name>A0A2G1DLE8_9BACT</name>
<dbReference type="Pfam" id="PF00989">
    <property type="entry name" value="PAS"/>
    <property type="match status" value="1"/>
</dbReference>
<dbReference type="Proteomes" id="UP000262712">
    <property type="component" value="Chromosome"/>
</dbReference>
<accession>A0A2G1DLE8</accession>
<dbReference type="KEGG" id="amol:AMOL_1788"/>
<dbReference type="SMART" id="SM00091">
    <property type="entry name" value="PAS"/>
    <property type="match status" value="1"/>
</dbReference>
<dbReference type="EMBL" id="NXFY01000002">
    <property type="protein sequence ID" value="PHO19166.1"/>
    <property type="molecule type" value="Genomic_DNA"/>
</dbReference>
<dbReference type="Gene3D" id="3.30.450.20">
    <property type="entry name" value="PAS domain"/>
    <property type="match status" value="1"/>
</dbReference>
<sequence length="193" mass="22942">MSQLNNLFFQIIDNFPNGFILFDENANILYTNSVFTDLLGYEKNYLLNKKKLWELDYHINSPELFKQKITNLMRIKKSNRFSIYIKNDGTLYRCQKQNFSFMNNENETNYFFSIIDNKNDTILEQNYFYSQKLLNEKIDTLRIPLFTIFSSISAFKLKNELNLPLTEQEINLNIDAIEKSANQLNNLIKTLKP</sequence>
<dbReference type="InterPro" id="IPR035965">
    <property type="entry name" value="PAS-like_dom_sf"/>
</dbReference>
<reference evidence="3 4" key="1">
    <citation type="submission" date="2017-09" db="EMBL/GenBank/DDBJ databases">
        <title>Arcobacter canalis sp. nov., a new species isolated from a water canal contaminated with urban sewage.</title>
        <authorList>
            <person name="Perez-Cataluna A."/>
            <person name="Salas-Masso N."/>
            <person name="Figueras M.J."/>
        </authorList>
    </citation>
    <scope>NUCLEOTIDE SEQUENCE [LARGE SCALE GENOMIC DNA]</scope>
    <source>
        <strain evidence="3 4">F98-3</strain>
    </source>
</reference>
<dbReference type="InterPro" id="IPR013767">
    <property type="entry name" value="PAS_fold"/>
</dbReference>
<evidence type="ECO:0000313" key="3">
    <source>
        <dbReference type="EMBL" id="PHO19166.1"/>
    </source>
</evidence>
<dbReference type="PROSITE" id="PS50112">
    <property type="entry name" value="PAS"/>
    <property type="match status" value="1"/>
</dbReference>
<dbReference type="NCBIfam" id="TIGR00229">
    <property type="entry name" value="sensory_box"/>
    <property type="match status" value="1"/>
</dbReference>
<keyword evidence="4" id="KW-1185">Reference proteome</keyword>
<dbReference type="Proteomes" id="UP000221222">
    <property type="component" value="Unassembled WGS sequence"/>
</dbReference>
<proteinExistence type="predicted"/>
<evidence type="ECO:0000313" key="4">
    <source>
        <dbReference type="Proteomes" id="UP000221222"/>
    </source>
</evidence>
<evidence type="ECO:0000313" key="5">
    <source>
        <dbReference type="Proteomes" id="UP000262712"/>
    </source>
</evidence>
<dbReference type="RefSeq" id="WP_099341526.1">
    <property type="nucleotide sequence ID" value="NZ_CP032098.1"/>
</dbReference>
<organism evidence="3 4">
    <name type="scientific">Malaciobacter molluscorum LMG 25693</name>
    <dbReference type="NCBI Taxonomy" id="870501"/>
    <lineage>
        <taxon>Bacteria</taxon>
        <taxon>Pseudomonadati</taxon>
        <taxon>Campylobacterota</taxon>
        <taxon>Epsilonproteobacteria</taxon>
        <taxon>Campylobacterales</taxon>
        <taxon>Arcobacteraceae</taxon>
        <taxon>Malaciobacter</taxon>
    </lineage>
</organism>
<gene>
    <name evidence="2" type="ORF">AMOL_1788</name>
    <name evidence="3" type="ORF">CPU12_02675</name>
</gene>
<dbReference type="CDD" id="cd00130">
    <property type="entry name" value="PAS"/>
    <property type="match status" value="1"/>
</dbReference>
<dbReference type="SUPFAM" id="SSF55785">
    <property type="entry name" value="PYP-like sensor domain (PAS domain)"/>
    <property type="match status" value="1"/>
</dbReference>
<dbReference type="GO" id="GO:0006355">
    <property type="term" value="P:regulation of DNA-templated transcription"/>
    <property type="evidence" value="ECO:0007669"/>
    <property type="project" value="InterPro"/>
</dbReference>